<comment type="function">
    <text evidence="5">Could be a nuclease involved in processing of the 5'-end of pre-16S rRNA.</text>
</comment>
<evidence type="ECO:0000313" key="9">
    <source>
        <dbReference type="Proteomes" id="UP000248706"/>
    </source>
</evidence>
<dbReference type="SMART" id="SM00732">
    <property type="entry name" value="YqgFc"/>
    <property type="match status" value="1"/>
</dbReference>
<keyword evidence="4 5" id="KW-0378">Hydrolase</keyword>
<feature type="domain" description="YqgF/RNase H-like" evidence="7">
    <location>
        <begin position="2"/>
        <end position="103"/>
    </location>
</feature>
<dbReference type="PANTHER" id="PTHR33317">
    <property type="entry name" value="POLYNUCLEOTIDYL TRANSFERASE, RIBONUCLEASE H-LIKE SUPERFAMILY PROTEIN"/>
    <property type="match status" value="1"/>
</dbReference>
<evidence type="ECO:0000256" key="6">
    <source>
        <dbReference type="SAM" id="MobiDB-lite"/>
    </source>
</evidence>
<comment type="caution">
    <text evidence="8">The sequence shown here is derived from an EMBL/GenBank/DDBJ whole genome shotgun (WGS) entry which is preliminary data.</text>
</comment>
<gene>
    <name evidence="8" type="ORF">A4R35_12485</name>
</gene>
<dbReference type="AlphaFoldDB" id="A0A328VQG3"/>
<keyword evidence="1 5" id="KW-0963">Cytoplasm</keyword>
<dbReference type="InterPro" id="IPR005227">
    <property type="entry name" value="YqgF"/>
</dbReference>
<dbReference type="Pfam" id="PF03652">
    <property type="entry name" value="RuvX"/>
    <property type="match status" value="1"/>
</dbReference>
<dbReference type="EC" id="3.1.-.-" evidence="5"/>
<evidence type="ECO:0000259" key="7">
    <source>
        <dbReference type="SMART" id="SM00732"/>
    </source>
</evidence>
<dbReference type="SUPFAM" id="SSF53098">
    <property type="entry name" value="Ribonuclease H-like"/>
    <property type="match status" value="1"/>
</dbReference>
<dbReference type="Gene3D" id="3.30.420.140">
    <property type="entry name" value="YqgF/RNase H-like domain"/>
    <property type="match status" value="1"/>
</dbReference>
<dbReference type="GO" id="GO:0000967">
    <property type="term" value="P:rRNA 5'-end processing"/>
    <property type="evidence" value="ECO:0007669"/>
    <property type="project" value="UniProtKB-UniRule"/>
</dbReference>
<comment type="similarity">
    <text evidence="5">Belongs to the YqgF HJR family.</text>
</comment>
<dbReference type="GO" id="GO:0005829">
    <property type="term" value="C:cytosol"/>
    <property type="evidence" value="ECO:0007669"/>
    <property type="project" value="TreeGrafter"/>
</dbReference>
<dbReference type="InterPro" id="IPR012337">
    <property type="entry name" value="RNaseH-like_sf"/>
</dbReference>
<dbReference type="NCBIfam" id="TIGR00250">
    <property type="entry name" value="RNAse_H_YqgF"/>
    <property type="match status" value="1"/>
</dbReference>
<accession>A0A328VQG3</accession>
<keyword evidence="9" id="KW-1185">Reference proteome</keyword>
<comment type="subcellular location">
    <subcellularLocation>
        <location evidence="5">Cytoplasm</location>
    </subcellularLocation>
</comment>
<name>A0A328VQG3_9CHLR</name>
<dbReference type="CDD" id="cd16964">
    <property type="entry name" value="YqgF"/>
    <property type="match status" value="1"/>
</dbReference>
<dbReference type="HAMAP" id="MF_00651">
    <property type="entry name" value="Nuclease_YqgF"/>
    <property type="match status" value="1"/>
</dbReference>
<feature type="region of interest" description="Disordered" evidence="6">
    <location>
        <begin position="109"/>
        <end position="135"/>
    </location>
</feature>
<dbReference type="GO" id="GO:0004518">
    <property type="term" value="F:nuclease activity"/>
    <property type="evidence" value="ECO:0007669"/>
    <property type="project" value="UniProtKB-KW"/>
</dbReference>
<dbReference type="GO" id="GO:0016788">
    <property type="term" value="F:hydrolase activity, acting on ester bonds"/>
    <property type="evidence" value="ECO:0007669"/>
    <property type="project" value="UniProtKB-UniRule"/>
</dbReference>
<evidence type="ECO:0000256" key="1">
    <source>
        <dbReference type="ARBA" id="ARBA00022490"/>
    </source>
</evidence>
<evidence type="ECO:0000256" key="4">
    <source>
        <dbReference type="ARBA" id="ARBA00022801"/>
    </source>
</evidence>
<dbReference type="Proteomes" id="UP000248706">
    <property type="component" value="Unassembled WGS sequence"/>
</dbReference>
<sequence length="163" mass="18121">MARILALDVGEARIGVAVSDASQILASPYTTLEIAGNEARLWEALRRIIEENEVEALVVGLPISLDGQIHQQGERVLAFVERLKRHIKIPVDLWDERLSTVEAQRLLAEREQEEGGRRSRRGGHRGGQGKGGRNRQGVDALAATLILQQYLNHRHQAPEEASQ</sequence>
<dbReference type="PANTHER" id="PTHR33317:SF4">
    <property type="entry name" value="POLYNUCLEOTIDYL TRANSFERASE, RIBONUCLEASE H-LIKE SUPERFAMILY PROTEIN"/>
    <property type="match status" value="1"/>
</dbReference>
<evidence type="ECO:0000256" key="2">
    <source>
        <dbReference type="ARBA" id="ARBA00022517"/>
    </source>
</evidence>
<reference evidence="8 9" key="1">
    <citation type="submission" date="2016-08" db="EMBL/GenBank/DDBJ databases">
        <title>Analysis of Carbohydrate Active Enzymes in Thermogemmatispora T81 Reveals Carbohydrate Degradation Ability.</title>
        <authorList>
            <person name="Tomazini A."/>
            <person name="Lal S."/>
            <person name="Stott M."/>
            <person name="Henrissat B."/>
            <person name="Polikarpov I."/>
            <person name="Sparling R."/>
            <person name="Levin D.B."/>
        </authorList>
    </citation>
    <scope>NUCLEOTIDE SEQUENCE [LARGE SCALE GENOMIC DNA]</scope>
    <source>
        <strain evidence="8 9">T81</strain>
    </source>
</reference>
<dbReference type="InterPro" id="IPR037027">
    <property type="entry name" value="YqgF/RNaseH-like_dom_sf"/>
</dbReference>
<keyword evidence="2 5" id="KW-0690">Ribosome biogenesis</keyword>
<dbReference type="InterPro" id="IPR006641">
    <property type="entry name" value="YqgF/RNaseH-like_dom"/>
</dbReference>
<evidence type="ECO:0000256" key="3">
    <source>
        <dbReference type="ARBA" id="ARBA00022722"/>
    </source>
</evidence>
<dbReference type="EMBL" id="MCIF01000002">
    <property type="protein sequence ID" value="RAQ96355.1"/>
    <property type="molecule type" value="Genomic_DNA"/>
</dbReference>
<evidence type="ECO:0000313" key="8">
    <source>
        <dbReference type="EMBL" id="RAQ96355.1"/>
    </source>
</evidence>
<organism evidence="8 9">
    <name type="scientific">Thermogemmatispora tikiterensis</name>
    <dbReference type="NCBI Taxonomy" id="1825093"/>
    <lineage>
        <taxon>Bacteria</taxon>
        <taxon>Bacillati</taxon>
        <taxon>Chloroflexota</taxon>
        <taxon>Ktedonobacteria</taxon>
        <taxon>Thermogemmatisporales</taxon>
        <taxon>Thermogemmatisporaceae</taxon>
        <taxon>Thermogemmatispora</taxon>
    </lineage>
</organism>
<proteinExistence type="inferred from homology"/>
<evidence type="ECO:0000256" key="5">
    <source>
        <dbReference type="HAMAP-Rule" id="MF_00651"/>
    </source>
</evidence>
<keyword evidence="3 5" id="KW-0540">Nuclease</keyword>
<protein>
    <recommendedName>
        <fullName evidence="5">Putative pre-16S rRNA nuclease</fullName>
        <ecNumber evidence="5">3.1.-.-</ecNumber>
    </recommendedName>
</protein>